<dbReference type="Pfam" id="PF00432">
    <property type="entry name" value="Prenyltrans"/>
    <property type="match status" value="1"/>
</dbReference>
<evidence type="ECO:0000259" key="3">
    <source>
        <dbReference type="Pfam" id="PF13243"/>
    </source>
</evidence>
<dbReference type="CDD" id="cd00688">
    <property type="entry name" value="ISOPREN_C2_like"/>
    <property type="match status" value="1"/>
</dbReference>
<accession>A0ABS5AQP8</accession>
<dbReference type="EC" id="5.4.99.17" evidence="4"/>
<evidence type="ECO:0000256" key="1">
    <source>
        <dbReference type="ARBA" id="ARBA00022737"/>
    </source>
</evidence>
<organism evidence="4 5">
    <name type="scientific">Crossiella equi</name>
    <dbReference type="NCBI Taxonomy" id="130796"/>
    <lineage>
        <taxon>Bacteria</taxon>
        <taxon>Bacillati</taxon>
        <taxon>Actinomycetota</taxon>
        <taxon>Actinomycetes</taxon>
        <taxon>Pseudonocardiales</taxon>
        <taxon>Pseudonocardiaceae</taxon>
        <taxon>Crossiella</taxon>
    </lineage>
</organism>
<dbReference type="Gene3D" id="1.50.10.20">
    <property type="match status" value="3"/>
</dbReference>
<keyword evidence="4" id="KW-0413">Isomerase</keyword>
<dbReference type="GO" id="GO:0016829">
    <property type="term" value="F:lyase activity"/>
    <property type="evidence" value="ECO:0007669"/>
    <property type="project" value="UniProtKB-KW"/>
</dbReference>
<evidence type="ECO:0000313" key="5">
    <source>
        <dbReference type="Proteomes" id="UP001519363"/>
    </source>
</evidence>
<sequence length="491" mass="52112">MAADPSQLTPVLDSAVAHALAQQRADGSWCGLPAPRVLDTAVTALALAADPDDGGSVRALAAARAWLARARPQTHHPVAQALETTVRAFALGTAAPVVVDIGDSTDTALAGRIRLLAVLARYVSRLPAHGLRRSVRAELDRREQSPWTVVELLASLVVLGVRAGERTDAADWAARLRGHQWPDGSFHGNPVSTALAFLALCLTGTEPALLASTRAYLLSTQQPDGTWRYRRGEVWDTALLVRAGRGLPAFDRQALPRALDFLAGAQNPDGGWALTRGLPSDNRTTASVLLALAGYDRPGQARALAHLADQRTEDGLWRTWQDRRDPPVPDVVAEVVTALDRHRDRHEVPLGPARAWLAASWRESPGWENTWRRNAPLAVAALGAAVPGTPAAEEAVRWLLAAQAPDGGWGPAPGTEGSPAATAAALLALASAPPAIGPAREAAVRWLLERRHDNGTWPGEPDTAGPRPVLVHHPLHTHALVLAGLRAAQPS</sequence>
<feature type="domain" description="Squalene cyclase C-terminal" evidence="3">
    <location>
        <begin position="325"/>
        <end position="465"/>
    </location>
</feature>
<dbReference type="EMBL" id="JAGIOO010000001">
    <property type="protein sequence ID" value="MBP2478539.1"/>
    <property type="molecule type" value="Genomic_DNA"/>
</dbReference>
<keyword evidence="4" id="KW-0456">Lyase</keyword>
<dbReference type="GO" id="GO:0051007">
    <property type="term" value="F:squalene-hopene cyclase activity"/>
    <property type="evidence" value="ECO:0007669"/>
    <property type="project" value="UniProtKB-EC"/>
</dbReference>
<gene>
    <name evidence="4" type="ORF">JOF53_007411</name>
</gene>
<keyword evidence="5" id="KW-1185">Reference proteome</keyword>
<keyword evidence="1" id="KW-0677">Repeat</keyword>
<dbReference type="RefSeq" id="WP_086788394.1">
    <property type="nucleotide sequence ID" value="NZ_JAGIOO010000001.1"/>
</dbReference>
<proteinExistence type="predicted"/>
<reference evidence="4 5" key="1">
    <citation type="submission" date="2021-03" db="EMBL/GenBank/DDBJ databases">
        <title>Sequencing the genomes of 1000 actinobacteria strains.</title>
        <authorList>
            <person name="Klenk H.-P."/>
        </authorList>
    </citation>
    <scope>NUCLEOTIDE SEQUENCE [LARGE SCALE GENOMIC DNA]</scope>
    <source>
        <strain evidence="4 5">DSM 44580</strain>
    </source>
</reference>
<protein>
    <submittedName>
        <fullName evidence="4">Squalene-hopene/tetraprenyl-beta-curcumene cyclase</fullName>
        <ecNumber evidence="4">4.2.1.129</ecNumber>
        <ecNumber evidence="4">5.4.99.17</ecNumber>
    </submittedName>
</protein>
<name>A0ABS5AQP8_9PSEU</name>
<dbReference type="InterPro" id="IPR032696">
    <property type="entry name" value="SQ_cyclase_C"/>
</dbReference>
<dbReference type="InterPro" id="IPR001330">
    <property type="entry name" value="Prenyltrans"/>
</dbReference>
<dbReference type="Proteomes" id="UP001519363">
    <property type="component" value="Unassembled WGS sequence"/>
</dbReference>
<comment type="caution">
    <text evidence="4">The sequence shown here is derived from an EMBL/GenBank/DDBJ whole genome shotgun (WGS) entry which is preliminary data.</text>
</comment>
<dbReference type="EC" id="4.2.1.129" evidence="4"/>
<evidence type="ECO:0000313" key="4">
    <source>
        <dbReference type="EMBL" id="MBP2478539.1"/>
    </source>
</evidence>
<dbReference type="SUPFAM" id="SSF48239">
    <property type="entry name" value="Terpenoid cyclases/Protein prenyltransferases"/>
    <property type="match status" value="2"/>
</dbReference>
<feature type="domain" description="Prenyltransferase alpha-alpha toroid" evidence="2">
    <location>
        <begin position="143"/>
        <end position="293"/>
    </location>
</feature>
<dbReference type="InterPro" id="IPR008930">
    <property type="entry name" value="Terpenoid_cyclase/PrenylTrfase"/>
</dbReference>
<evidence type="ECO:0000259" key="2">
    <source>
        <dbReference type="Pfam" id="PF00432"/>
    </source>
</evidence>
<dbReference type="Pfam" id="PF13243">
    <property type="entry name" value="SQHop_cyclase_C"/>
    <property type="match status" value="1"/>
</dbReference>